<dbReference type="Gene3D" id="3.30.200.20">
    <property type="entry name" value="Phosphorylase Kinase, domain 1"/>
    <property type="match status" value="1"/>
</dbReference>
<dbReference type="GO" id="GO:0004305">
    <property type="term" value="F:ethanolamine kinase activity"/>
    <property type="evidence" value="ECO:0007669"/>
    <property type="project" value="TreeGrafter"/>
</dbReference>
<dbReference type="STRING" id="74557.A0A1V9YE60"/>
<sequence>MTNDIPNVAITLAPYLKASAVFEREHNALRGQVAVSLAQSIPGWANVKLDDITLTHLSGAMTNVIFSCEKKVGPNRRVLLRVYGAGTEAFFSRREETLVFQQLSHCNMGVGLLAEFGNGRFETMIDGRTCTAADIRNPILSQKIAIKFRQFHNVHVDID</sequence>
<proteinExistence type="inferred from homology"/>
<gene>
    <name evidence="2" type="ORF">THRCLA_23114</name>
</gene>
<accession>A0A1V9YE60</accession>
<dbReference type="PANTHER" id="PTHR22603:SF93">
    <property type="entry name" value="RE24176P"/>
    <property type="match status" value="1"/>
</dbReference>
<dbReference type="Pfam" id="PF01633">
    <property type="entry name" value="Choline_kinase"/>
    <property type="match status" value="1"/>
</dbReference>
<dbReference type="AlphaFoldDB" id="A0A1V9YE60"/>
<reference evidence="2 3" key="1">
    <citation type="journal article" date="2014" name="Genome Biol. Evol.">
        <title>The secreted proteins of Achlya hypogyna and Thraustotheca clavata identify the ancestral oomycete secretome and reveal gene acquisitions by horizontal gene transfer.</title>
        <authorList>
            <person name="Misner I."/>
            <person name="Blouin N."/>
            <person name="Leonard G."/>
            <person name="Richards T.A."/>
            <person name="Lane C.E."/>
        </authorList>
    </citation>
    <scope>NUCLEOTIDE SEQUENCE [LARGE SCALE GENOMIC DNA]</scope>
    <source>
        <strain evidence="2 3">ATCC 34112</strain>
    </source>
</reference>
<comment type="similarity">
    <text evidence="1">Belongs to the choline/ethanolamine kinase family.</text>
</comment>
<dbReference type="Proteomes" id="UP000243217">
    <property type="component" value="Unassembled WGS sequence"/>
</dbReference>
<name>A0A1V9YE60_9STRA</name>
<dbReference type="InterPro" id="IPR011009">
    <property type="entry name" value="Kinase-like_dom_sf"/>
</dbReference>
<keyword evidence="2" id="KW-0418">Kinase</keyword>
<dbReference type="GO" id="GO:0005737">
    <property type="term" value="C:cytoplasm"/>
    <property type="evidence" value="ECO:0007669"/>
    <property type="project" value="TreeGrafter"/>
</dbReference>
<dbReference type="OrthoDB" id="10267235at2759"/>
<dbReference type="GO" id="GO:0004103">
    <property type="term" value="F:choline kinase activity"/>
    <property type="evidence" value="ECO:0007669"/>
    <property type="project" value="TreeGrafter"/>
</dbReference>
<dbReference type="EMBL" id="JNBS01004180">
    <property type="protein sequence ID" value="OQR83976.1"/>
    <property type="molecule type" value="Genomic_DNA"/>
</dbReference>
<keyword evidence="3" id="KW-1185">Reference proteome</keyword>
<evidence type="ECO:0000256" key="1">
    <source>
        <dbReference type="ARBA" id="ARBA00038211"/>
    </source>
</evidence>
<dbReference type="GO" id="GO:0006646">
    <property type="term" value="P:phosphatidylethanolamine biosynthetic process"/>
    <property type="evidence" value="ECO:0007669"/>
    <property type="project" value="TreeGrafter"/>
</dbReference>
<organism evidence="2 3">
    <name type="scientific">Thraustotheca clavata</name>
    <dbReference type="NCBI Taxonomy" id="74557"/>
    <lineage>
        <taxon>Eukaryota</taxon>
        <taxon>Sar</taxon>
        <taxon>Stramenopiles</taxon>
        <taxon>Oomycota</taxon>
        <taxon>Saprolegniomycetes</taxon>
        <taxon>Saprolegniales</taxon>
        <taxon>Achlyaceae</taxon>
        <taxon>Thraustotheca</taxon>
    </lineage>
</organism>
<keyword evidence="2" id="KW-0808">Transferase</keyword>
<dbReference type="PANTHER" id="PTHR22603">
    <property type="entry name" value="CHOLINE/ETHANOALAMINE KINASE"/>
    <property type="match status" value="1"/>
</dbReference>
<protein>
    <submittedName>
        <fullName evidence="2">Choline/ethanolamine kinase</fullName>
    </submittedName>
</protein>
<dbReference type="SUPFAM" id="SSF56112">
    <property type="entry name" value="Protein kinase-like (PK-like)"/>
    <property type="match status" value="1"/>
</dbReference>
<evidence type="ECO:0000313" key="3">
    <source>
        <dbReference type="Proteomes" id="UP000243217"/>
    </source>
</evidence>
<feature type="non-terminal residue" evidence="2">
    <location>
        <position position="159"/>
    </location>
</feature>
<comment type="caution">
    <text evidence="2">The sequence shown here is derived from an EMBL/GenBank/DDBJ whole genome shotgun (WGS) entry which is preliminary data.</text>
</comment>
<evidence type="ECO:0000313" key="2">
    <source>
        <dbReference type="EMBL" id="OQR83976.1"/>
    </source>
</evidence>